<accession>A0AAV5I3Z6</accession>
<name>A0AAV5I3Z6_9ROSI</name>
<evidence type="ECO:0000256" key="4">
    <source>
        <dbReference type="ARBA" id="ARBA00022737"/>
    </source>
</evidence>
<dbReference type="GO" id="GO:0071007">
    <property type="term" value="C:U2-type catalytic step 2 spliceosome"/>
    <property type="evidence" value="ECO:0007669"/>
    <property type="project" value="TreeGrafter"/>
</dbReference>
<proteinExistence type="inferred from homology"/>
<reference evidence="7 8" key="1">
    <citation type="journal article" date="2021" name="Commun. Biol.">
        <title>The genome of Shorea leprosula (Dipterocarpaceae) highlights the ecological relevance of drought in aseasonal tropical rainforests.</title>
        <authorList>
            <person name="Ng K.K.S."/>
            <person name="Kobayashi M.J."/>
            <person name="Fawcett J.A."/>
            <person name="Hatakeyama M."/>
            <person name="Paape T."/>
            <person name="Ng C.H."/>
            <person name="Ang C.C."/>
            <person name="Tnah L.H."/>
            <person name="Lee C.T."/>
            <person name="Nishiyama T."/>
            <person name="Sese J."/>
            <person name="O'Brien M.J."/>
            <person name="Copetti D."/>
            <person name="Mohd Noor M.I."/>
            <person name="Ong R.C."/>
            <person name="Putra M."/>
            <person name="Sireger I.Z."/>
            <person name="Indrioko S."/>
            <person name="Kosugi Y."/>
            <person name="Izuno A."/>
            <person name="Isagi Y."/>
            <person name="Lee S.L."/>
            <person name="Shimizu K.K."/>
        </authorList>
    </citation>
    <scope>NUCLEOTIDE SEQUENCE [LARGE SCALE GENOMIC DNA]</scope>
    <source>
        <strain evidence="7">214</strain>
    </source>
</reference>
<dbReference type="InterPro" id="IPR003107">
    <property type="entry name" value="HAT"/>
</dbReference>
<dbReference type="AlphaFoldDB" id="A0AAV5I3Z6"/>
<dbReference type="Gene3D" id="1.25.40.10">
    <property type="entry name" value="Tetratricopeptide repeat domain"/>
    <property type="match status" value="2"/>
</dbReference>
<evidence type="ECO:0000256" key="3">
    <source>
        <dbReference type="ARBA" id="ARBA00022664"/>
    </source>
</evidence>
<dbReference type="SMART" id="SM00386">
    <property type="entry name" value="HAT"/>
    <property type="match status" value="7"/>
</dbReference>
<dbReference type="InterPro" id="IPR011990">
    <property type="entry name" value="TPR-like_helical_dom_sf"/>
</dbReference>
<dbReference type="InterPro" id="IPR045075">
    <property type="entry name" value="Syf1-like"/>
</dbReference>
<keyword evidence="8" id="KW-1185">Reference proteome</keyword>
<evidence type="ECO:0000256" key="5">
    <source>
        <dbReference type="ARBA" id="ARBA00023187"/>
    </source>
</evidence>
<gene>
    <name evidence="7" type="ORF">SLEP1_g9138</name>
</gene>
<comment type="similarity">
    <text evidence="2">Belongs to the crooked-neck family.</text>
</comment>
<evidence type="ECO:0000256" key="6">
    <source>
        <dbReference type="ARBA" id="ARBA00023242"/>
    </source>
</evidence>
<keyword evidence="4" id="KW-0677">Repeat</keyword>
<evidence type="ECO:0000256" key="1">
    <source>
        <dbReference type="ARBA" id="ARBA00004123"/>
    </source>
</evidence>
<dbReference type="Pfam" id="PF23240">
    <property type="entry name" value="HAT_PRP39_N"/>
    <property type="match status" value="1"/>
</dbReference>
<dbReference type="GO" id="GO:0071011">
    <property type="term" value="C:precatalytic spliceosome"/>
    <property type="evidence" value="ECO:0007669"/>
    <property type="project" value="TreeGrafter"/>
</dbReference>
<evidence type="ECO:0000256" key="2">
    <source>
        <dbReference type="ARBA" id="ARBA00008644"/>
    </source>
</evidence>
<organism evidence="7 8">
    <name type="scientific">Rubroshorea leprosula</name>
    <dbReference type="NCBI Taxonomy" id="152421"/>
    <lineage>
        <taxon>Eukaryota</taxon>
        <taxon>Viridiplantae</taxon>
        <taxon>Streptophyta</taxon>
        <taxon>Embryophyta</taxon>
        <taxon>Tracheophyta</taxon>
        <taxon>Spermatophyta</taxon>
        <taxon>Magnoliopsida</taxon>
        <taxon>eudicotyledons</taxon>
        <taxon>Gunneridae</taxon>
        <taxon>Pentapetalae</taxon>
        <taxon>rosids</taxon>
        <taxon>malvids</taxon>
        <taxon>Malvales</taxon>
        <taxon>Dipterocarpaceae</taxon>
        <taxon>Rubroshorea</taxon>
    </lineage>
</organism>
<dbReference type="Proteomes" id="UP001054252">
    <property type="component" value="Unassembled WGS sequence"/>
</dbReference>
<protein>
    <submittedName>
        <fullName evidence="7">Uncharacterized protein</fullName>
    </submittedName>
</protein>
<dbReference type="GO" id="GO:0071014">
    <property type="term" value="C:post-mRNA release spliceosomal complex"/>
    <property type="evidence" value="ECO:0007669"/>
    <property type="project" value="TreeGrafter"/>
</dbReference>
<keyword evidence="5" id="KW-0508">mRNA splicing</keyword>
<dbReference type="PANTHER" id="PTHR11246:SF3">
    <property type="entry name" value="CROOKED NECK-LIKE PROTEIN 1"/>
    <property type="match status" value="1"/>
</dbReference>
<keyword evidence="3" id="KW-0507">mRNA processing</keyword>
<comment type="subcellular location">
    <subcellularLocation>
        <location evidence="1">Nucleus</location>
    </subcellularLocation>
</comment>
<dbReference type="GO" id="GO:0000974">
    <property type="term" value="C:Prp19 complex"/>
    <property type="evidence" value="ECO:0007669"/>
    <property type="project" value="TreeGrafter"/>
</dbReference>
<dbReference type="GO" id="GO:0000245">
    <property type="term" value="P:spliceosomal complex assembly"/>
    <property type="evidence" value="ECO:0007669"/>
    <property type="project" value="TreeGrafter"/>
</dbReference>
<dbReference type="PANTHER" id="PTHR11246">
    <property type="entry name" value="PRE-MRNA SPLICING FACTOR"/>
    <property type="match status" value="1"/>
</dbReference>
<comment type="caution">
    <text evidence="7">The sequence shown here is derived from an EMBL/GenBank/DDBJ whole genome shotgun (WGS) entry which is preliminary data.</text>
</comment>
<evidence type="ECO:0000313" key="7">
    <source>
        <dbReference type="EMBL" id="GKU95828.1"/>
    </source>
</evidence>
<keyword evidence="6" id="KW-0539">Nucleus</keyword>
<dbReference type="SUPFAM" id="SSF48452">
    <property type="entry name" value="TPR-like"/>
    <property type="match status" value="1"/>
</dbReference>
<sequence length="456" mass="53441">MPRPVPVRNKSTAPIQITAEQILREARERRDAEVRPPRQNIADPAELADAETEMKKEFVNHARDVWERAVALLPRVDQLWYKYIHMEEMLGNIAARARAIYERYVQCHPTATAWVDYAKFEMKKGETVCLKSVFERAVEKMVDDDDAEELFVAFAEFEERCKEIERARSIYKFALDHIPKRRAENLYKKFVVFEKQHGDKDGIDDSILRRRRFQCEDEVRKNPLNYDLRFDYIWIGRESEMSMRGVLPMCPQLRTSDSGRDIFTCGSIMLCTRRLMPEMLRGLVLFIGSALRARLIMGHAIGKAPKDKVFEKYIEMELNLGNVDRYRKLHEKYVECSPENCNAWAKYVELECSLGETERARAIFELALSQPVLDMPELLWKVLFQSSYWFLFLVQYFYELEESLIYGGKSAGIRRRSREVSERAITNTQAVSLKILEAAFRWKKQRTASKDPGEPE</sequence>
<dbReference type="EMBL" id="BPVZ01000009">
    <property type="protein sequence ID" value="GKU95828.1"/>
    <property type="molecule type" value="Genomic_DNA"/>
</dbReference>
<evidence type="ECO:0000313" key="8">
    <source>
        <dbReference type="Proteomes" id="UP001054252"/>
    </source>
</evidence>